<name>A0A498JIE7_MALDO</name>
<protein>
    <submittedName>
        <fullName evidence="1">Uncharacterized protein</fullName>
    </submittedName>
</protein>
<accession>A0A498JIE7</accession>
<dbReference type="Proteomes" id="UP000290289">
    <property type="component" value="Chromosome 6"/>
</dbReference>
<organism evidence="1 2">
    <name type="scientific">Malus domestica</name>
    <name type="common">Apple</name>
    <name type="synonym">Pyrus malus</name>
    <dbReference type="NCBI Taxonomy" id="3750"/>
    <lineage>
        <taxon>Eukaryota</taxon>
        <taxon>Viridiplantae</taxon>
        <taxon>Streptophyta</taxon>
        <taxon>Embryophyta</taxon>
        <taxon>Tracheophyta</taxon>
        <taxon>Spermatophyta</taxon>
        <taxon>Magnoliopsida</taxon>
        <taxon>eudicotyledons</taxon>
        <taxon>Gunneridae</taxon>
        <taxon>Pentapetalae</taxon>
        <taxon>rosids</taxon>
        <taxon>fabids</taxon>
        <taxon>Rosales</taxon>
        <taxon>Rosaceae</taxon>
        <taxon>Amygdaloideae</taxon>
        <taxon>Maleae</taxon>
        <taxon>Malus</taxon>
    </lineage>
</organism>
<comment type="caution">
    <text evidence="1">The sequence shown here is derived from an EMBL/GenBank/DDBJ whole genome shotgun (WGS) entry which is preliminary data.</text>
</comment>
<keyword evidence="2" id="KW-1185">Reference proteome</keyword>
<proteinExistence type="predicted"/>
<sequence>MTIQHPEQFEPDHAAAGKADVIFKLTDYQRKPTHPPTSLLYSPFSDQTSSSHRLCNLPRFHGQLFSFCFLSLPFAVCEAETTYKAQKQQRVKNWRIVSDGKIPLKPRQSNLGSLNHCHPRAFPRCCKETIHKLVRTRERQRYREHYDCEAAATAGAITPITIPETSPYPRIATCFPFPNYGCFLNRCGGFVSKNISLSWYYIAAFDLGATIFRRKHDGDIIDYVLRFS</sequence>
<dbReference type="EMBL" id="RDQH01000332">
    <property type="protein sequence ID" value="RXH95508.1"/>
    <property type="molecule type" value="Genomic_DNA"/>
</dbReference>
<evidence type="ECO:0000313" key="2">
    <source>
        <dbReference type="Proteomes" id="UP000290289"/>
    </source>
</evidence>
<reference evidence="1 2" key="1">
    <citation type="submission" date="2018-10" db="EMBL/GenBank/DDBJ databases">
        <title>A high-quality apple genome assembly.</title>
        <authorList>
            <person name="Hu J."/>
        </authorList>
    </citation>
    <scope>NUCLEOTIDE SEQUENCE [LARGE SCALE GENOMIC DNA]</scope>
    <source>
        <strain evidence="2">cv. HFTH1</strain>
        <tissue evidence="1">Young leaf</tissue>
    </source>
</reference>
<gene>
    <name evidence="1" type="ORF">DVH24_008008</name>
</gene>
<dbReference type="AlphaFoldDB" id="A0A498JIE7"/>
<evidence type="ECO:0000313" key="1">
    <source>
        <dbReference type="EMBL" id="RXH95508.1"/>
    </source>
</evidence>